<protein>
    <submittedName>
        <fullName evidence="1">Uncharacterized protein</fullName>
    </submittedName>
</protein>
<evidence type="ECO:0000313" key="2">
    <source>
        <dbReference type="Proteomes" id="UP000005239"/>
    </source>
</evidence>
<dbReference type="EnsemblMetazoa" id="PPA21974.1">
    <property type="protein sequence ID" value="PPA21974.1"/>
    <property type="gene ID" value="WBGene00111528"/>
</dbReference>
<reference evidence="2" key="1">
    <citation type="journal article" date="2008" name="Nat. Genet.">
        <title>The Pristionchus pacificus genome provides a unique perspective on nematode lifestyle and parasitism.</title>
        <authorList>
            <person name="Dieterich C."/>
            <person name="Clifton S.W."/>
            <person name="Schuster L.N."/>
            <person name="Chinwalla A."/>
            <person name="Delehaunty K."/>
            <person name="Dinkelacker I."/>
            <person name="Fulton L."/>
            <person name="Fulton R."/>
            <person name="Godfrey J."/>
            <person name="Minx P."/>
            <person name="Mitreva M."/>
            <person name="Roeseler W."/>
            <person name="Tian H."/>
            <person name="Witte H."/>
            <person name="Yang S.P."/>
            <person name="Wilson R.K."/>
            <person name="Sommer R.J."/>
        </authorList>
    </citation>
    <scope>NUCLEOTIDE SEQUENCE [LARGE SCALE GENOMIC DNA]</scope>
    <source>
        <strain evidence="2">PS312</strain>
    </source>
</reference>
<organism evidence="1 2">
    <name type="scientific">Pristionchus pacificus</name>
    <name type="common">Parasitic nematode worm</name>
    <dbReference type="NCBI Taxonomy" id="54126"/>
    <lineage>
        <taxon>Eukaryota</taxon>
        <taxon>Metazoa</taxon>
        <taxon>Ecdysozoa</taxon>
        <taxon>Nematoda</taxon>
        <taxon>Chromadorea</taxon>
        <taxon>Rhabditida</taxon>
        <taxon>Rhabditina</taxon>
        <taxon>Diplogasteromorpha</taxon>
        <taxon>Diplogasteroidea</taxon>
        <taxon>Neodiplogasteridae</taxon>
        <taxon>Pristionchus</taxon>
    </lineage>
</organism>
<reference evidence="1" key="2">
    <citation type="submission" date="2022-06" db="UniProtKB">
        <authorList>
            <consortium name="EnsemblMetazoa"/>
        </authorList>
    </citation>
    <scope>IDENTIFICATION</scope>
    <source>
        <strain evidence="1">PS312</strain>
    </source>
</reference>
<accession>A0A2A6BCA9</accession>
<gene>
    <name evidence="1" type="primary">WBGene00111528</name>
</gene>
<proteinExistence type="predicted"/>
<name>A0A2A6BCA9_PRIPA</name>
<sequence>NLHVVTNNGEVVNEMTFDPDLISVNHICEIAVRKTAAKIRRCTKITVQKVKERYLKLRVRDWMGIWDIDDLPHHSLDHTFLVQSNTSLPVFSFVKCAQS</sequence>
<keyword evidence="2" id="KW-1185">Reference proteome</keyword>
<evidence type="ECO:0000313" key="1">
    <source>
        <dbReference type="EnsemblMetazoa" id="PPA21974.1"/>
    </source>
</evidence>
<accession>A0A8R1YFK7</accession>
<dbReference type="AlphaFoldDB" id="A0A2A6BCA9"/>
<dbReference type="Proteomes" id="UP000005239">
    <property type="component" value="Unassembled WGS sequence"/>
</dbReference>